<dbReference type="InterPro" id="IPR027417">
    <property type="entry name" value="P-loop_NTPase"/>
</dbReference>
<dbReference type="GeneID" id="30033219"/>
<gene>
    <name evidence="2" type="ORF">AWJ20_1419</name>
</gene>
<dbReference type="Gene3D" id="3.40.50.300">
    <property type="entry name" value="P-loop containing nucleotide triphosphate hydrolases"/>
    <property type="match status" value="1"/>
</dbReference>
<dbReference type="InterPro" id="IPR053226">
    <property type="entry name" value="Pyrrolopyrazine_biosynth_F"/>
</dbReference>
<dbReference type="Pfam" id="PF13469">
    <property type="entry name" value="Sulfotransfer_3"/>
    <property type="match status" value="1"/>
</dbReference>
<evidence type="ECO:0008006" key="4">
    <source>
        <dbReference type="Google" id="ProtNLM"/>
    </source>
</evidence>
<feature type="region of interest" description="Disordered" evidence="1">
    <location>
        <begin position="256"/>
        <end position="294"/>
    </location>
</feature>
<evidence type="ECO:0000313" key="3">
    <source>
        <dbReference type="Proteomes" id="UP000189580"/>
    </source>
</evidence>
<dbReference type="PANTHER" id="PTHR48419:SF1">
    <property type="entry name" value="SULFOTRANSFERASE DOMAIN-CONTAINING PROTEIN"/>
    <property type="match status" value="1"/>
</dbReference>
<feature type="compositionally biased region" description="Polar residues" evidence="1">
    <location>
        <begin position="256"/>
        <end position="280"/>
    </location>
</feature>
<dbReference type="KEGG" id="slb:AWJ20_1419"/>
<dbReference type="EMBL" id="CP014501">
    <property type="protein sequence ID" value="ANB13138.1"/>
    <property type="molecule type" value="Genomic_DNA"/>
</dbReference>
<evidence type="ECO:0000313" key="2">
    <source>
        <dbReference type="EMBL" id="ANB13138.1"/>
    </source>
</evidence>
<dbReference type="AlphaFoldDB" id="A0A167DPG7"/>
<keyword evidence="3" id="KW-1185">Reference proteome</keyword>
<sequence>MSSIFLATHPRSMSTALERSFMTREDIVCAHEPFGDPFYFGPERLSDRYPEKKRVQSPYAGTTYADVYDELRSMAYEAEKENKRVFIKDMISYLMPEDATGNESNVAVAKSFGSDVRNSTPSDTSITVLPSDILNSFQYVFLIRAPHLAVPSYYKRCIPPDSEKTGFDHYRPQEAGYRQLRILYDHLVKLGKRPLVVDATDIIADPEQVLKQMCESVDLPFDQSMLSWDENSPKVVKAFEKWNGWHDDCLKSTGFNNKSRTNGATNGHTNGSTNGSTNGHANGHAKEVSNGHANGHASNDDFVVDFADWEKQWAAKFDQDGVDTIRATVNEYLDDYLHLRKHKLTLV</sequence>
<dbReference type="PANTHER" id="PTHR48419">
    <property type="entry name" value="SULFOTRANSFERASE DOMAIN-CONTAINING PROTEIN"/>
    <property type="match status" value="1"/>
</dbReference>
<reference evidence="2 3" key="1">
    <citation type="submission" date="2016-02" db="EMBL/GenBank/DDBJ databases">
        <title>Complete genome sequence and transcriptome regulation of the pentose utilising yeast Sugiyamaella lignohabitans.</title>
        <authorList>
            <person name="Bellasio M."/>
            <person name="Peymann A."/>
            <person name="Valli M."/>
            <person name="Sipitzky M."/>
            <person name="Graf A."/>
            <person name="Sauer M."/>
            <person name="Marx H."/>
            <person name="Mattanovich D."/>
        </authorList>
    </citation>
    <scope>NUCLEOTIDE SEQUENCE [LARGE SCALE GENOMIC DNA]</scope>
    <source>
        <strain evidence="2 3">CBS 10342</strain>
    </source>
</reference>
<dbReference type="RefSeq" id="XP_018735615.1">
    <property type="nucleotide sequence ID" value="XM_018878297.1"/>
</dbReference>
<proteinExistence type="predicted"/>
<protein>
    <recommendedName>
        <fullName evidence="4">P-loop containing nucleoside triphosphate hydrolase protein</fullName>
    </recommendedName>
</protein>
<dbReference type="OrthoDB" id="2405944at2759"/>
<dbReference type="Proteomes" id="UP000189580">
    <property type="component" value="Chromosome a"/>
</dbReference>
<organism evidence="2 3">
    <name type="scientific">Sugiyamaella lignohabitans</name>
    <dbReference type="NCBI Taxonomy" id="796027"/>
    <lineage>
        <taxon>Eukaryota</taxon>
        <taxon>Fungi</taxon>
        <taxon>Dikarya</taxon>
        <taxon>Ascomycota</taxon>
        <taxon>Saccharomycotina</taxon>
        <taxon>Dipodascomycetes</taxon>
        <taxon>Dipodascales</taxon>
        <taxon>Trichomonascaceae</taxon>
        <taxon>Sugiyamaella</taxon>
    </lineage>
</organism>
<dbReference type="SUPFAM" id="SSF52540">
    <property type="entry name" value="P-loop containing nucleoside triphosphate hydrolases"/>
    <property type="match status" value="1"/>
</dbReference>
<evidence type="ECO:0000256" key="1">
    <source>
        <dbReference type="SAM" id="MobiDB-lite"/>
    </source>
</evidence>
<name>A0A167DPG7_9ASCO</name>
<accession>A0A167DPG7</accession>